<reference evidence="2 3" key="1">
    <citation type="submission" date="2016-10" db="EMBL/GenBank/DDBJ databases">
        <authorList>
            <person name="de Groot N.N."/>
        </authorList>
    </citation>
    <scope>NUCLEOTIDE SEQUENCE [LARGE SCALE GENOMIC DNA]</scope>
    <source>
        <strain evidence="2 3">Vu-144</strain>
    </source>
</reference>
<dbReference type="OrthoDB" id="9799921at2"/>
<gene>
    <name evidence="2" type="ORF">SAMN05192529_10264</name>
</gene>
<name>A0A1H3W1W3_9BACT</name>
<dbReference type="Gene3D" id="3.40.470.10">
    <property type="entry name" value="Uracil-DNA glycosylase-like domain"/>
    <property type="match status" value="1"/>
</dbReference>
<evidence type="ECO:0000313" key="2">
    <source>
        <dbReference type="EMBL" id="SDZ81043.1"/>
    </source>
</evidence>
<dbReference type="EMBL" id="FNQY01000002">
    <property type="protein sequence ID" value="SDZ81043.1"/>
    <property type="molecule type" value="Genomic_DNA"/>
</dbReference>
<dbReference type="SUPFAM" id="SSF52141">
    <property type="entry name" value="Uracil-DNA glycosylase-like"/>
    <property type="match status" value="1"/>
</dbReference>
<dbReference type="InterPro" id="IPR005122">
    <property type="entry name" value="Uracil-DNA_glycosylase-like"/>
</dbReference>
<dbReference type="AlphaFoldDB" id="A0A1H3W1W3"/>
<organism evidence="2 3">
    <name type="scientific">Arachidicoccus rhizosphaerae</name>
    <dbReference type="NCBI Taxonomy" id="551991"/>
    <lineage>
        <taxon>Bacteria</taxon>
        <taxon>Pseudomonadati</taxon>
        <taxon>Bacteroidota</taxon>
        <taxon>Chitinophagia</taxon>
        <taxon>Chitinophagales</taxon>
        <taxon>Chitinophagaceae</taxon>
        <taxon>Arachidicoccus</taxon>
    </lineage>
</organism>
<dbReference type="Pfam" id="PF03167">
    <property type="entry name" value="UDG"/>
    <property type="match status" value="1"/>
</dbReference>
<feature type="domain" description="Uracil-DNA glycosylase-like" evidence="1">
    <location>
        <begin position="11"/>
        <end position="153"/>
    </location>
</feature>
<protein>
    <submittedName>
        <fullName evidence="2">Hypoxanthine-DNA glycosylase</fullName>
    </submittedName>
</protein>
<dbReference type="STRING" id="551991.SAMN05192529_10264"/>
<proteinExistence type="predicted"/>
<dbReference type="RefSeq" id="WP_091392929.1">
    <property type="nucleotide sequence ID" value="NZ_FNQY01000002.1"/>
</dbReference>
<evidence type="ECO:0000259" key="1">
    <source>
        <dbReference type="Pfam" id="PF03167"/>
    </source>
</evidence>
<keyword evidence="3" id="KW-1185">Reference proteome</keyword>
<accession>A0A1H3W1W3</accession>
<dbReference type="InterPro" id="IPR036895">
    <property type="entry name" value="Uracil-DNA_glycosylase-like_sf"/>
</dbReference>
<dbReference type="Proteomes" id="UP000199041">
    <property type="component" value="Unassembled WGS sequence"/>
</dbReference>
<sequence length="168" mass="19553">MQIETHPHAPFVPHPLKILLMGSFPGRADTLHKDPDNQWFYSAKRNQLWKILEIAFNQPLPDTKAKRELLTRQGIGIADILLQINRLKDSNADQDLQIIRYNDQAIAKILQEHPQVRICFTSRFVEKQFKRCFPTFTNTELLPSPSPRYARLSLEQKAAVYKTMLTRT</sequence>
<evidence type="ECO:0000313" key="3">
    <source>
        <dbReference type="Proteomes" id="UP000199041"/>
    </source>
</evidence>